<protein>
    <submittedName>
        <fullName evidence="1">Uncharacterized protein</fullName>
    </submittedName>
</protein>
<sequence>MKFKKEFILKRQGYDPVKVVVKINDNNIYIRTFAEIHFLDLAHLLCEKTPLLEVVYERSAPYKLVKTKHREGDKFSYKEYGLTYLLIKDGIIKEETKHLINLHTVNTKVKGTRNMFIPDLLLVMQDYGYVKETGSGKFKAARKFSDHVVFEDLTFSPENLRNQGFIIPKKYEEKFALKF</sequence>
<dbReference type="PATRIC" id="fig|1459.3.peg.2464"/>
<dbReference type="RefSeq" id="WP_053434736.1">
    <property type="nucleotide sequence ID" value="NZ_LGUF01000007.1"/>
</dbReference>
<gene>
    <name evidence="1" type="ORF">AF332_11495</name>
</gene>
<dbReference type="Proteomes" id="UP000037109">
    <property type="component" value="Unassembled WGS sequence"/>
</dbReference>
<proteinExistence type="predicted"/>
<dbReference type="AlphaFoldDB" id="A0A0M0GC93"/>
<keyword evidence="2" id="KW-1185">Reference proteome</keyword>
<comment type="caution">
    <text evidence="1">The sequence shown here is derived from an EMBL/GenBank/DDBJ whole genome shotgun (WGS) entry which is preliminary data.</text>
</comment>
<accession>A0A0M0GC93</accession>
<organism evidence="1 2">
    <name type="scientific">Sporosarcina globispora</name>
    <name type="common">Bacillus globisporus</name>
    <dbReference type="NCBI Taxonomy" id="1459"/>
    <lineage>
        <taxon>Bacteria</taxon>
        <taxon>Bacillati</taxon>
        <taxon>Bacillota</taxon>
        <taxon>Bacilli</taxon>
        <taxon>Bacillales</taxon>
        <taxon>Caryophanaceae</taxon>
        <taxon>Sporosarcina</taxon>
    </lineage>
</organism>
<evidence type="ECO:0000313" key="1">
    <source>
        <dbReference type="EMBL" id="KON87388.1"/>
    </source>
</evidence>
<reference evidence="2" key="1">
    <citation type="submission" date="2015-07" db="EMBL/GenBank/DDBJ databases">
        <title>Fjat-10036 dsm4.</title>
        <authorList>
            <person name="Liu B."/>
            <person name="Wang J."/>
            <person name="Zhu Y."/>
            <person name="Liu G."/>
            <person name="Chen Q."/>
            <person name="Chen Z."/>
            <person name="Lan J."/>
            <person name="Che J."/>
            <person name="Ge C."/>
            <person name="Shi H."/>
            <person name="Pan Z."/>
            <person name="Liu X."/>
        </authorList>
    </citation>
    <scope>NUCLEOTIDE SEQUENCE [LARGE SCALE GENOMIC DNA]</scope>
    <source>
        <strain evidence="2">DSM 4</strain>
    </source>
</reference>
<dbReference type="STRING" id="1459.AF332_11495"/>
<dbReference type="EMBL" id="LGUF01000007">
    <property type="protein sequence ID" value="KON87388.1"/>
    <property type="molecule type" value="Genomic_DNA"/>
</dbReference>
<evidence type="ECO:0000313" key="2">
    <source>
        <dbReference type="Proteomes" id="UP000037109"/>
    </source>
</evidence>
<name>A0A0M0GC93_SPOGL</name>